<comment type="caution">
    <text evidence="1">The sequence shown here is derived from an EMBL/GenBank/DDBJ whole genome shotgun (WGS) entry which is preliminary data.</text>
</comment>
<reference evidence="2 3" key="2">
    <citation type="submission" date="2024-07" db="EMBL/GenBank/DDBJ databases">
        <authorList>
            <person name="Akdeniz Z."/>
        </authorList>
    </citation>
    <scope>NUCLEOTIDE SEQUENCE [LARGE SCALE GENOMIC DNA]</scope>
</reference>
<sequence>MVILYPSQTCLVYAKFVENRRIRITMNLKFDTNGINTIITKEFDNILAKDTHNCKTHDSHLAMYAVLNSDSVQLQFRDSFINILECDLPSVVTARVDIYLYDNVNKIRYCVSPSIFKETLLEGAKLQL</sequence>
<evidence type="ECO:0000313" key="3">
    <source>
        <dbReference type="Proteomes" id="UP001642409"/>
    </source>
</evidence>
<dbReference type="EMBL" id="CATOUU010000934">
    <property type="protein sequence ID" value="CAI9960740.1"/>
    <property type="molecule type" value="Genomic_DNA"/>
</dbReference>
<organism evidence="1">
    <name type="scientific">Hexamita inflata</name>
    <dbReference type="NCBI Taxonomy" id="28002"/>
    <lineage>
        <taxon>Eukaryota</taxon>
        <taxon>Metamonada</taxon>
        <taxon>Diplomonadida</taxon>
        <taxon>Hexamitidae</taxon>
        <taxon>Hexamitinae</taxon>
        <taxon>Hexamita</taxon>
    </lineage>
</organism>
<dbReference type="Proteomes" id="UP001642409">
    <property type="component" value="Unassembled WGS sequence"/>
</dbReference>
<keyword evidence="3" id="KW-1185">Reference proteome</keyword>
<name>A0AA86R1F2_9EUKA</name>
<protein>
    <submittedName>
        <fullName evidence="2">Hypothetical_protein</fullName>
    </submittedName>
</protein>
<proteinExistence type="predicted"/>
<dbReference type="EMBL" id="CAXDID020000140">
    <property type="protein sequence ID" value="CAL6038770.1"/>
    <property type="molecule type" value="Genomic_DNA"/>
</dbReference>
<gene>
    <name evidence="2" type="ORF">HINF_LOCUS37530</name>
    <name evidence="1" type="ORF">HINF_LOCUS48385</name>
</gene>
<reference evidence="1" key="1">
    <citation type="submission" date="2023-06" db="EMBL/GenBank/DDBJ databases">
        <authorList>
            <person name="Kurt Z."/>
        </authorList>
    </citation>
    <scope>NUCLEOTIDE SEQUENCE</scope>
</reference>
<evidence type="ECO:0000313" key="2">
    <source>
        <dbReference type="EMBL" id="CAL6038770.1"/>
    </source>
</evidence>
<evidence type="ECO:0000313" key="1">
    <source>
        <dbReference type="EMBL" id="CAI9960740.1"/>
    </source>
</evidence>
<accession>A0AA86R1F2</accession>
<dbReference type="AlphaFoldDB" id="A0AA86R1F2"/>